<feature type="region of interest" description="Disordered" evidence="1">
    <location>
        <begin position="1"/>
        <end position="26"/>
    </location>
</feature>
<reference evidence="2 3" key="1">
    <citation type="submission" date="2021-01" db="EMBL/GenBank/DDBJ databases">
        <title>Whole genome shotgun sequence of Plantactinospora endophytica NBRC 110450.</title>
        <authorList>
            <person name="Komaki H."/>
            <person name="Tamura T."/>
        </authorList>
    </citation>
    <scope>NUCLEOTIDE SEQUENCE [LARGE SCALE GENOMIC DNA]</scope>
    <source>
        <strain evidence="2 3">NBRC 110450</strain>
    </source>
</reference>
<evidence type="ECO:0000313" key="2">
    <source>
        <dbReference type="EMBL" id="GIG91787.1"/>
    </source>
</evidence>
<sequence>MSTRVPARPDGSFPVAGRPPSVTAAHPSVTRWAKTYRELPQEAAVTVLHFDSPMSDDERRERLFAGDLFVYSPTPHSMALIAFARQMTETAFAPHFPPEAQHHLAGPDYVRVLADLKPSFINHPRSAELVRGLLSDLGADPAQTYFDVPRLRSMTSEYLNAGLTLQFESHRDTWFSAPMSQLNFWLPVYDVVESNVMAFHPGYFHTGVRNSSRDYNYAEWVAHGRTAAAAQVHAETRRQPGLEQELEGEPDLRVVTPPGGVLVFSGAQLHTTVPNTSGRTRFSIDFRAVNLADVRARAGARNVDSECTGTTLGDFRRATDLTPLPAELVESYDTVPA</sequence>
<dbReference type="Proteomes" id="UP000646749">
    <property type="component" value="Unassembled WGS sequence"/>
</dbReference>
<comment type="caution">
    <text evidence="2">The sequence shown here is derived from an EMBL/GenBank/DDBJ whole genome shotgun (WGS) entry which is preliminary data.</text>
</comment>
<protein>
    <recommendedName>
        <fullName evidence="4">Phytanoyl-CoA dioxygenase</fullName>
    </recommendedName>
</protein>
<organism evidence="2 3">
    <name type="scientific">Plantactinospora endophytica</name>
    <dbReference type="NCBI Taxonomy" id="673535"/>
    <lineage>
        <taxon>Bacteria</taxon>
        <taxon>Bacillati</taxon>
        <taxon>Actinomycetota</taxon>
        <taxon>Actinomycetes</taxon>
        <taxon>Micromonosporales</taxon>
        <taxon>Micromonosporaceae</taxon>
        <taxon>Plantactinospora</taxon>
    </lineage>
</organism>
<proteinExistence type="predicted"/>
<name>A0ABQ4EC03_9ACTN</name>
<gene>
    <name evidence="2" type="ORF">Pen02_67230</name>
</gene>
<dbReference type="Gene3D" id="2.60.120.620">
    <property type="entry name" value="q2cbj1_9rhob like domain"/>
    <property type="match status" value="1"/>
</dbReference>
<dbReference type="EMBL" id="BONW01000040">
    <property type="protein sequence ID" value="GIG91787.1"/>
    <property type="molecule type" value="Genomic_DNA"/>
</dbReference>
<evidence type="ECO:0000313" key="3">
    <source>
        <dbReference type="Proteomes" id="UP000646749"/>
    </source>
</evidence>
<evidence type="ECO:0000256" key="1">
    <source>
        <dbReference type="SAM" id="MobiDB-lite"/>
    </source>
</evidence>
<evidence type="ECO:0008006" key="4">
    <source>
        <dbReference type="Google" id="ProtNLM"/>
    </source>
</evidence>
<keyword evidence="3" id="KW-1185">Reference proteome</keyword>
<accession>A0ABQ4EC03</accession>
<dbReference type="SUPFAM" id="SSF51197">
    <property type="entry name" value="Clavaminate synthase-like"/>
    <property type="match status" value="1"/>
</dbReference>